<dbReference type="Gene3D" id="3.40.50.360">
    <property type="match status" value="1"/>
</dbReference>
<evidence type="ECO:0000259" key="4">
    <source>
        <dbReference type="Pfam" id="PF02525"/>
    </source>
</evidence>
<evidence type="ECO:0000256" key="2">
    <source>
        <dbReference type="ARBA" id="ARBA00023002"/>
    </source>
</evidence>
<evidence type="ECO:0000313" key="6">
    <source>
        <dbReference type="Proteomes" id="UP001168620"/>
    </source>
</evidence>
<dbReference type="EC" id="1.6.99.-" evidence="5"/>
<dbReference type="EMBL" id="JAUHJQ010000002">
    <property type="protein sequence ID" value="MDN4173134.1"/>
    <property type="molecule type" value="Genomic_DNA"/>
</dbReference>
<protein>
    <submittedName>
        <fullName evidence="5">NAD(P)H-dependent oxidoreductase</fullName>
        <ecNumber evidence="5">1.-.-.-</ecNumber>
        <ecNumber evidence="5">1.6.99.-</ecNumber>
    </submittedName>
</protein>
<evidence type="ECO:0000256" key="1">
    <source>
        <dbReference type="ARBA" id="ARBA00006252"/>
    </source>
</evidence>
<dbReference type="EC" id="1.-.-.-" evidence="5"/>
<dbReference type="PANTHER" id="PTHR10204">
    <property type="entry name" value="NAD P H OXIDOREDUCTASE-RELATED"/>
    <property type="match status" value="1"/>
</dbReference>
<feature type="compositionally biased region" description="Low complexity" evidence="3">
    <location>
        <begin position="204"/>
        <end position="223"/>
    </location>
</feature>
<comment type="similarity">
    <text evidence="1">Belongs to the NAD(P)H dehydrogenase (quinone) family.</text>
</comment>
<dbReference type="Pfam" id="PF02525">
    <property type="entry name" value="Flavodoxin_2"/>
    <property type="match status" value="1"/>
</dbReference>
<dbReference type="PANTHER" id="PTHR10204:SF34">
    <property type="entry name" value="NAD(P)H DEHYDROGENASE [QUINONE] 1 ISOFORM 1"/>
    <property type="match status" value="1"/>
</dbReference>
<dbReference type="Proteomes" id="UP001168620">
    <property type="component" value="Unassembled WGS sequence"/>
</dbReference>
<feature type="domain" description="Flavodoxin-like fold" evidence="4">
    <location>
        <begin position="3"/>
        <end position="182"/>
    </location>
</feature>
<dbReference type="GO" id="GO:0016491">
    <property type="term" value="F:oxidoreductase activity"/>
    <property type="evidence" value="ECO:0007669"/>
    <property type="project" value="UniProtKB-KW"/>
</dbReference>
<evidence type="ECO:0000313" key="5">
    <source>
        <dbReference type="EMBL" id="MDN4173134.1"/>
    </source>
</evidence>
<sequence>MARTLVIDAHPDDRSLCAALAARYADGARAGGAEVELLTLRDLDFDVHLRRGLHADQPVEPDLLRARAALVAADHVVVVAPVWWGSVPALLKGFLDRALERGWAYRYRDNGLPQGLLAGRSARVVVTTDSPGWWLRALMGDSAVRQLRRSTLRFCGLKPVRATRIGQVHGSSPEQREAWLQQVADLGRTDARRTPSRNKLLPSVPAVPAVPGVAGDGPADVAA</sequence>
<accession>A0ABT8FEP6</accession>
<feature type="region of interest" description="Disordered" evidence="3">
    <location>
        <begin position="191"/>
        <end position="223"/>
    </location>
</feature>
<dbReference type="InterPro" id="IPR003680">
    <property type="entry name" value="Flavodoxin_fold"/>
</dbReference>
<dbReference type="SUPFAM" id="SSF52218">
    <property type="entry name" value="Flavoproteins"/>
    <property type="match status" value="1"/>
</dbReference>
<dbReference type="InterPro" id="IPR029039">
    <property type="entry name" value="Flavoprotein-like_sf"/>
</dbReference>
<keyword evidence="2 5" id="KW-0560">Oxidoreductase</keyword>
<dbReference type="InterPro" id="IPR051545">
    <property type="entry name" value="NAD(P)H_dehydrogenase_qn"/>
</dbReference>
<name>A0ABT8FEP6_9ACTN</name>
<proteinExistence type="inferred from homology"/>
<keyword evidence="6" id="KW-1185">Reference proteome</keyword>
<reference evidence="5" key="1">
    <citation type="submission" date="2023-06" db="EMBL/GenBank/DDBJ databases">
        <title>Draft genome sequence of Nocardioides sp. SOB77.</title>
        <authorList>
            <person name="Zhang G."/>
        </authorList>
    </citation>
    <scope>NUCLEOTIDE SEQUENCE</scope>
    <source>
        <strain evidence="5">SOB77</strain>
    </source>
</reference>
<dbReference type="RefSeq" id="WP_300952215.1">
    <property type="nucleotide sequence ID" value="NZ_JAUHJQ010000002.1"/>
</dbReference>
<organism evidence="5 6">
    <name type="scientific">Nocardioides oceani</name>
    <dbReference type="NCBI Taxonomy" id="3058369"/>
    <lineage>
        <taxon>Bacteria</taxon>
        <taxon>Bacillati</taxon>
        <taxon>Actinomycetota</taxon>
        <taxon>Actinomycetes</taxon>
        <taxon>Propionibacteriales</taxon>
        <taxon>Nocardioidaceae</taxon>
        <taxon>Nocardioides</taxon>
    </lineage>
</organism>
<gene>
    <name evidence="5" type="ORF">QWY28_09290</name>
</gene>
<evidence type="ECO:0000256" key="3">
    <source>
        <dbReference type="SAM" id="MobiDB-lite"/>
    </source>
</evidence>
<comment type="caution">
    <text evidence="5">The sequence shown here is derived from an EMBL/GenBank/DDBJ whole genome shotgun (WGS) entry which is preliminary data.</text>
</comment>